<keyword evidence="8" id="KW-1185">Reference proteome</keyword>
<evidence type="ECO:0000256" key="4">
    <source>
        <dbReference type="PROSITE-ProRule" id="PRU01248"/>
    </source>
</evidence>
<dbReference type="InterPro" id="IPR011010">
    <property type="entry name" value="DNA_brk_join_enz"/>
</dbReference>
<dbReference type="InterPro" id="IPR013762">
    <property type="entry name" value="Integrase-like_cat_sf"/>
</dbReference>
<dbReference type="OrthoDB" id="8912821at2"/>
<evidence type="ECO:0000256" key="1">
    <source>
        <dbReference type="ARBA" id="ARBA00022908"/>
    </source>
</evidence>
<proteinExistence type="predicted"/>
<comment type="caution">
    <text evidence="7">The sequence shown here is derived from an EMBL/GenBank/DDBJ whole genome shotgun (WGS) entry which is preliminary data.</text>
</comment>
<dbReference type="InterPro" id="IPR002104">
    <property type="entry name" value="Integrase_catalytic"/>
</dbReference>
<dbReference type="SUPFAM" id="SSF56349">
    <property type="entry name" value="DNA breaking-rejoining enzymes"/>
    <property type="match status" value="1"/>
</dbReference>
<sequence length="414" mass="46891">MPIDLCLARLVRRDWLIDGPLSGYLTSYIESLKTRRYAQGTIGAYLRCLAHFSFWMTAEGLTIANIDLPLIERFIRHHLPACTCPAPCRSDINEVRAALHHLQTLLPVVNDETASPLTLEIERFNGYLRDICGLAPLTCSYRIQHVKAFLVGRFGNDAPEIGLLVSDDIDAFLNELASTWSPTSRKLICTSLRSYLRFHAMLGDDTRILSAALPTIANWRRRHPPEVLSEVQLEQFLRAFDQTHPVELRDYVIARFLLDLGLRADEVAHLTLDCVDWRNGIVSLCHTKSQRVQQLPLPTQTGEALGRYLRLGRPQTTNRALFSRHRAPFGVALSVDAIRNTMNRAFVRSGLADRFCNTHVLRRSMATRLQKSGVSIKEIADMLRHRDLNTARAYARVDLEHLRAVAIPWPGSKS</sequence>
<dbReference type="InterPro" id="IPR004107">
    <property type="entry name" value="Integrase_SAM-like_N"/>
</dbReference>
<dbReference type="PANTHER" id="PTHR30349">
    <property type="entry name" value="PHAGE INTEGRASE-RELATED"/>
    <property type="match status" value="1"/>
</dbReference>
<dbReference type="Gene3D" id="1.10.150.130">
    <property type="match status" value="1"/>
</dbReference>
<evidence type="ECO:0000256" key="2">
    <source>
        <dbReference type="ARBA" id="ARBA00023125"/>
    </source>
</evidence>
<dbReference type="EMBL" id="PDNV01000006">
    <property type="protein sequence ID" value="PLC53996.1"/>
    <property type="molecule type" value="Genomic_DNA"/>
</dbReference>
<gene>
    <name evidence="7" type="ORF">CR155_11270</name>
</gene>
<dbReference type="InterPro" id="IPR050090">
    <property type="entry name" value="Tyrosine_recombinase_XerCD"/>
</dbReference>
<dbReference type="PROSITE" id="PS51898">
    <property type="entry name" value="TYR_RECOMBINASE"/>
    <property type="match status" value="1"/>
</dbReference>
<dbReference type="PANTHER" id="PTHR30349:SF90">
    <property type="entry name" value="TYROSINE RECOMBINASE XERD"/>
    <property type="match status" value="1"/>
</dbReference>
<dbReference type="Pfam" id="PF02899">
    <property type="entry name" value="Phage_int_SAM_1"/>
    <property type="match status" value="1"/>
</dbReference>
<protein>
    <submittedName>
        <fullName evidence="7">Integrase</fullName>
    </submittedName>
</protein>
<keyword evidence="1" id="KW-0229">DNA integration</keyword>
<dbReference type="Gene3D" id="1.10.443.10">
    <property type="entry name" value="Intergrase catalytic core"/>
    <property type="match status" value="1"/>
</dbReference>
<reference evidence="7 8" key="1">
    <citation type="submission" date="2017-10" db="EMBL/GenBank/DDBJ databases">
        <title>Two draft genome sequences of Pusillimonas sp. strains isolated from a nitrate- and radionuclide-contaminated groundwater in Russia.</title>
        <authorList>
            <person name="Grouzdev D.S."/>
            <person name="Tourova T.P."/>
            <person name="Goeva M.A."/>
            <person name="Babich T.L."/>
            <person name="Sokolova D.S."/>
            <person name="Abdullin R."/>
            <person name="Poltaraus A.B."/>
            <person name="Toshchakov S.V."/>
            <person name="Nazina T.N."/>
        </authorList>
    </citation>
    <scope>NUCLEOTIDE SEQUENCE [LARGE SCALE GENOMIC DNA]</scope>
    <source>
        <strain evidence="7 8">JR1/69-2-13</strain>
    </source>
</reference>
<keyword evidence="2 4" id="KW-0238">DNA-binding</keyword>
<dbReference type="Pfam" id="PF00589">
    <property type="entry name" value="Phage_integrase"/>
    <property type="match status" value="1"/>
</dbReference>
<name>A0A2N4UG59_9BURK</name>
<dbReference type="InterPro" id="IPR010998">
    <property type="entry name" value="Integrase_recombinase_N"/>
</dbReference>
<dbReference type="GO" id="GO:0015074">
    <property type="term" value="P:DNA integration"/>
    <property type="evidence" value="ECO:0007669"/>
    <property type="project" value="UniProtKB-KW"/>
</dbReference>
<keyword evidence="3" id="KW-0233">DNA recombination</keyword>
<dbReference type="GO" id="GO:0006310">
    <property type="term" value="P:DNA recombination"/>
    <property type="evidence" value="ECO:0007669"/>
    <property type="project" value="UniProtKB-KW"/>
</dbReference>
<dbReference type="RefSeq" id="WP_102070113.1">
    <property type="nucleotide sequence ID" value="NZ_PDNV01000006.1"/>
</dbReference>
<evidence type="ECO:0000259" key="6">
    <source>
        <dbReference type="PROSITE" id="PS51900"/>
    </source>
</evidence>
<evidence type="ECO:0000313" key="7">
    <source>
        <dbReference type="EMBL" id="PLC53996.1"/>
    </source>
</evidence>
<dbReference type="AlphaFoldDB" id="A0A2N4UG59"/>
<evidence type="ECO:0000256" key="3">
    <source>
        <dbReference type="ARBA" id="ARBA00023172"/>
    </source>
</evidence>
<dbReference type="Proteomes" id="UP000234328">
    <property type="component" value="Unassembled WGS sequence"/>
</dbReference>
<evidence type="ECO:0000259" key="5">
    <source>
        <dbReference type="PROSITE" id="PS51898"/>
    </source>
</evidence>
<evidence type="ECO:0000313" key="8">
    <source>
        <dbReference type="Proteomes" id="UP000234328"/>
    </source>
</evidence>
<feature type="domain" description="Tyr recombinase" evidence="5">
    <location>
        <begin position="223"/>
        <end position="407"/>
    </location>
</feature>
<dbReference type="GO" id="GO:0003677">
    <property type="term" value="F:DNA binding"/>
    <property type="evidence" value="ECO:0007669"/>
    <property type="project" value="UniProtKB-UniRule"/>
</dbReference>
<dbReference type="InterPro" id="IPR044068">
    <property type="entry name" value="CB"/>
</dbReference>
<dbReference type="PROSITE" id="PS51900">
    <property type="entry name" value="CB"/>
    <property type="match status" value="1"/>
</dbReference>
<feature type="domain" description="Core-binding (CB)" evidence="6">
    <location>
        <begin position="115"/>
        <end position="200"/>
    </location>
</feature>
<organism evidence="7 8">
    <name type="scientific">Pollutimonas nitritireducens</name>
    <dbReference type="NCBI Taxonomy" id="2045209"/>
    <lineage>
        <taxon>Bacteria</taxon>
        <taxon>Pseudomonadati</taxon>
        <taxon>Pseudomonadota</taxon>
        <taxon>Betaproteobacteria</taxon>
        <taxon>Burkholderiales</taxon>
        <taxon>Alcaligenaceae</taxon>
        <taxon>Pollutimonas</taxon>
    </lineage>
</organism>
<accession>A0A2N4UG59</accession>